<sequence>MPHRFPFFMSQQDRMAENTFAVIQILERDNFSYLLRDRQTGESLVIDPGYPAIYSRVINEGIQISGVFHTHGHSDHTGATPLFIEKFKCPLWAVKEGTGVESVSEGTVINFGRSCAVVKQVPGHTPDSAALQAGNCLFTGDALFLGTFGYAASPEALSSTYQTLYHKIASFNDQLLVFSGHDYSVEDLTLVHQAIGSAEGLEMTIEKCIATRKRRGAMNTSFDDMIISSVRDEKNWNLAYNLDNPGVKKMVAARGLRPGESHFEKYRGVQFLVNAS</sequence>
<name>A0A2N1PP77_9BACT</name>
<dbReference type="SUPFAM" id="SSF56281">
    <property type="entry name" value="Metallo-hydrolase/oxidoreductase"/>
    <property type="match status" value="1"/>
</dbReference>
<dbReference type="InterPro" id="IPR051453">
    <property type="entry name" value="MBL_Glyoxalase_II"/>
</dbReference>
<proteinExistence type="predicted"/>
<organism evidence="6 7">
    <name type="scientific">Candidatus Wallbacteria bacterium HGW-Wallbacteria-1</name>
    <dbReference type="NCBI Taxonomy" id="2013854"/>
    <lineage>
        <taxon>Bacteria</taxon>
        <taxon>Candidatus Walliibacteriota</taxon>
    </lineage>
</organism>
<accession>A0A2N1PP77</accession>
<dbReference type="Proteomes" id="UP000233256">
    <property type="component" value="Unassembled WGS sequence"/>
</dbReference>
<dbReference type="AlphaFoldDB" id="A0A2N1PP77"/>
<keyword evidence="3" id="KW-0378">Hydrolase</keyword>
<evidence type="ECO:0000256" key="3">
    <source>
        <dbReference type="ARBA" id="ARBA00022801"/>
    </source>
</evidence>
<evidence type="ECO:0000313" key="7">
    <source>
        <dbReference type="Proteomes" id="UP000233256"/>
    </source>
</evidence>
<gene>
    <name evidence="6" type="ORF">CVV64_10470</name>
</gene>
<keyword evidence="4" id="KW-0862">Zinc</keyword>
<dbReference type="Gene3D" id="3.60.15.10">
    <property type="entry name" value="Ribonuclease Z/Hydroxyacylglutathione hydrolase-like"/>
    <property type="match status" value="1"/>
</dbReference>
<dbReference type="Pfam" id="PF00753">
    <property type="entry name" value="Lactamase_B"/>
    <property type="match status" value="1"/>
</dbReference>
<dbReference type="EMBL" id="PGXC01000007">
    <property type="protein sequence ID" value="PKK90145.1"/>
    <property type="molecule type" value="Genomic_DNA"/>
</dbReference>
<evidence type="ECO:0000256" key="4">
    <source>
        <dbReference type="ARBA" id="ARBA00022833"/>
    </source>
</evidence>
<dbReference type="PANTHER" id="PTHR46233:SF3">
    <property type="entry name" value="HYDROXYACYLGLUTATHIONE HYDROLASE GLOC"/>
    <property type="match status" value="1"/>
</dbReference>
<comment type="caution">
    <text evidence="6">The sequence shown here is derived from an EMBL/GenBank/DDBJ whole genome shotgun (WGS) entry which is preliminary data.</text>
</comment>
<dbReference type="SMART" id="SM00849">
    <property type="entry name" value="Lactamase_B"/>
    <property type="match status" value="1"/>
</dbReference>
<dbReference type="InterPro" id="IPR036866">
    <property type="entry name" value="RibonucZ/Hydroxyglut_hydro"/>
</dbReference>
<reference evidence="6 7" key="1">
    <citation type="journal article" date="2017" name="ISME J.">
        <title>Potential for microbial H2 and metal transformations associated with novel bacteria and archaea in deep terrestrial subsurface sediments.</title>
        <authorList>
            <person name="Hernsdorf A.W."/>
            <person name="Amano Y."/>
            <person name="Miyakawa K."/>
            <person name="Ise K."/>
            <person name="Suzuki Y."/>
            <person name="Anantharaman K."/>
            <person name="Probst A."/>
            <person name="Burstein D."/>
            <person name="Thomas B.C."/>
            <person name="Banfield J.F."/>
        </authorList>
    </citation>
    <scope>NUCLEOTIDE SEQUENCE [LARGE SCALE GENOMIC DNA]</scope>
    <source>
        <strain evidence="6">HGW-Wallbacteria-1</strain>
    </source>
</reference>
<dbReference type="InterPro" id="IPR001279">
    <property type="entry name" value="Metallo-B-lactamas"/>
</dbReference>
<evidence type="ECO:0000313" key="6">
    <source>
        <dbReference type="EMBL" id="PKK90145.1"/>
    </source>
</evidence>
<dbReference type="GO" id="GO:0016787">
    <property type="term" value="F:hydrolase activity"/>
    <property type="evidence" value="ECO:0007669"/>
    <property type="project" value="UniProtKB-KW"/>
</dbReference>
<feature type="domain" description="Metallo-beta-lactamase" evidence="5">
    <location>
        <begin position="29"/>
        <end position="181"/>
    </location>
</feature>
<evidence type="ECO:0000256" key="1">
    <source>
        <dbReference type="ARBA" id="ARBA00001947"/>
    </source>
</evidence>
<keyword evidence="2" id="KW-0479">Metal-binding</keyword>
<protein>
    <recommendedName>
        <fullName evidence="5">Metallo-beta-lactamase domain-containing protein</fullName>
    </recommendedName>
</protein>
<evidence type="ECO:0000256" key="2">
    <source>
        <dbReference type="ARBA" id="ARBA00022723"/>
    </source>
</evidence>
<comment type="cofactor">
    <cofactor evidence="1">
        <name>Zn(2+)</name>
        <dbReference type="ChEBI" id="CHEBI:29105"/>
    </cofactor>
</comment>
<dbReference type="PANTHER" id="PTHR46233">
    <property type="entry name" value="HYDROXYACYLGLUTATHIONE HYDROLASE GLOC"/>
    <property type="match status" value="1"/>
</dbReference>
<dbReference type="GO" id="GO:0046872">
    <property type="term" value="F:metal ion binding"/>
    <property type="evidence" value="ECO:0007669"/>
    <property type="project" value="UniProtKB-KW"/>
</dbReference>
<evidence type="ECO:0000259" key="5">
    <source>
        <dbReference type="SMART" id="SM00849"/>
    </source>
</evidence>